<evidence type="ECO:0000313" key="3">
    <source>
        <dbReference type="Proteomes" id="UP000024547"/>
    </source>
</evidence>
<dbReference type="PATRIC" id="fig|1280948.3.peg.697"/>
<dbReference type="InterPro" id="IPR000073">
    <property type="entry name" value="AB_hydrolase_1"/>
</dbReference>
<dbReference type="OrthoDB" id="9804723at2"/>
<dbReference type="SUPFAM" id="SSF53474">
    <property type="entry name" value="alpha/beta-Hydrolases"/>
    <property type="match status" value="1"/>
</dbReference>
<sequence length="280" mass="30937">MAKPETPKSHFADLPKGRIRYHEAGKGPAVIFIHGGGPGAYGFSNFSRNMQSLADQGFRSIVYDHPGFGESQNRKIEGGMFDSMAEALLELMDHLGLESASLVGNSLGGGTALVLALTHPERVEKLILMGPGGGMPVTSTFPTEGIMRMASFYDGDGPSVEKVDRVVDLLVYDRSDITPELIEQRYETATRPEVLASPPLAGQVHNKANDLWRRELETISHETLIIWGLEDRVLPVDMAFQFLRRIPNADLHIYSKCGHWAQWEKATEFNSLIADFIRTG</sequence>
<dbReference type="GO" id="GO:0047372">
    <property type="term" value="F:monoacylglycerol lipase activity"/>
    <property type="evidence" value="ECO:0007669"/>
    <property type="project" value="TreeGrafter"/>
</dbReference>
<comment type="caution">
    <text evidence="2">The sequence shown here is derived from an EMBL/GenBank/DDBJ whole genome shotgun (WGS) entry which is preliminary data.</text>
</comment>
<dbReference type="PRINTS" id="PR00412">
    <property type="entry name" value="EPOXHYDRLASE"/>
</dbReference>
<dbReference type="Pfam" id="PF00561">
    <property type="entry name" value="Abhydrolase_1"/>
    <property type="match status" value="1"/>
</dbReference>
<keyword evidence="3" id="KW-1185">Reference proteome</keyword>
<gene>
    <name evidence="2" type="ORF">HY36_12325</name>
</gene>
<dbReference type="PRINTS" id="PR00111">
    <property type="entry name" value="ABHYDROLASE"/>
</dbReference>
<dbReference type="InterPro" id="IPR050266">
    <property type="entry name" value="AB_hydrolase_sf"/>
</dbReference>
<dbReference type="PANTHER" id="PTHR43798">
    <property type="entry name" value="MONOACYLGLYCEROL LIPASE"/>
    <property type="match status" value="1"/>
</dbReference>
<accession>A0A059E9L9</accession>
<dbReference type="GO" id="GO:0016020">
    <property type="term" value="C:membrane"/>
    <property type="evidence" value="ECO:0007669"/>
    <property type="project" value="TreeGrafter"/>
</dbReference>
<protein>
    <recommendedName>
        <fullName evidence="1">AB hydrolase-1 domain-containing protein</fullName>
    </recommendedName>
</protein>
<name>A0A059E9L9_9PROT</name>
<dbReference type="eggNOG" id="COG0596">
    <property type="taxonomic scope" value="Bacteria"/>
</dbReference>
<dbReference type="Proteomes" id="UP000024547">
    <property type="component" value="Unassembled WGS sequence"/>
</dbReference>
<feature type="domain" description="AB hydrolase-1" evidence="1">
    <location>
        <begin position="28"/>
        <end position="266"/>
    </location>
</feature>
<dbReference type="STRING" id="1280948.HY36_12325"/>
<dbReference type="RefSeq" id="WP_051602464.1">
    <property type="nucleotide sequence ID" value="NZ_AWFH01000002.1"/>
</dbReference>
<dbReference type="InterPro" id="IPR029058">
    <property type="entry name" value="AB_hydrolase_fold"/>
</dbReference>
<dbReference type="GO" id="GO:0046464">
    <property type="term" value="P:acylglycerol catabolic process"/>
    <property type="evidence" value="ECO:0007669"/>
    <property type="project" value="TreeGrafter"/>
</dbReference>
<dbReference type="AlphaFoldDB" id="A0A059E9L9"/>
<evidence type="ECO:0000259" key="1">
    <source>
        <dbReference type="Pfam" id="PF00561"/>
    </source>
</evidence>
<dbReference type="Gene3D" id="3.40.50.1820">
    <property type="entry name" value="alpha/beta hydrolase"/>
    <property type="match status" value="1"/>
</dbReference>
<organism evidence="2 3">
    <name type="scientific">Hyphomonas atlantica</name>
    <dbReference type="NCBI Taxonomy" id="1280948"/>
    <lineage>
        <taxon>Bacteria</taxon>
        <taxon>Pseudomonadati</taxon>
        <taxon>Pseudomonadota</taxon>
        <taxon>Alphaproteobacteria</taxon>
        <taxon>Hyphomonadales</taxon>
        <taxon>Hyphomonadaceae</taxon>
        <taxon>Hyphomonas</taxon>
    </lineage>
</organism>
<reference evidence="2 3" key="1">
    <citation type="journal article" date="2014" name="Antonie Van Leeuwenhoek">
        <title>Hyphomonas beringensis sp. nov. and Hyphomonas chukchiensis sp. nov., isolated from surface seawater of the Bering Sea and Chukchi Sea.</title>
        <authorList>
            <person name="Li C."/>
            <person name="Lai Q."/>
            <person name="Li G."/>
            <person name="Dong C."/>
            <person name="Wang J."/>
            <person name="Liao Y."/>
            <person name="Shao Z."/>
        </authorList>
    </citation>
    <scope>NUCLEOTIDE SEQUENCE [LARGE SCALE GENOMIC DNA]</scope>
    <source>
        <strain evidence="2 3">22II1-22F38</strain>
    </source>
</reference>
<dbReference type="PANTHER" id="PTHR43798:SF5">
    <property type="entry name" value="MONOACYLGLYCEROL LIPASE ABHD6"/>
    <property type="match status" value="1"/>
</dbReference>
<dbReference type="InterPro" id="IPR000639">
    <property type="entry name" value="Epox_hydrolase-like"/>
</dbReference>
<proteinExistence type="predicted"/>
<evidence type="ECO:0000313" key="2">
    <source>
        <dbReference type="EMBL" id="KCZ64624.1"/>
    </source>
</evidence>
<dbReference type="EMBL" id="AWFH01000002">
    <property type="protein sequence ID" value="KCZ64624.1"/>
    <property type="molecule type" value="Genomic_DNA"/>
</dbReference>